<organism evidence="1">
    <name type="scientific">marine metagenome</name>
    <dbReference type="NCBI Taxonomy" id="408172"/>
    <lineage>
        <taxon>unclassified sequences</taxon>
        <taxon>metagenomes</taxon>
        <taxon>ecological metagenomes</taxon>
    </lineage>
</organism>
<gene>
    <name evidence="1" type="ORF">METZ01_LOCUS231756</name>
</gene>
<dbReference type="InterPro" id="IPR012341">
    <property type="entry name" value="6hp_glycosidase-like_sf"/>
</dbReference>
<protein>
    <recommendedName>
        <fullName evidence="2">Metal-independent alpha-mannosidase</fullName>
    </recommendedName>
</protein>
<dbReference type="Pfam" id="PF06824">
    <property type="entry name" value="Glyco_hydro_125"/>
    <property type="match status" value="1"/>
</dbReference>
<name>A0A382GVJ0_9ZZZZ</name>
<dbReference type="InterPro" id="IPR008928">
    <property type="entry name" value="6-hairpin_glycosidase_sf"/>
</dbReference>
<sequence length="425" mass="48052">MNLPKIVSDTREEVSEKLKDRPKLASMFAQCFPNTLETTTKRLDDGTTYVFTGDIPAMWLRDSSAQLSPYIDLAAADEELRHLIAGAIQRQIRYIHIDPYANAFNEEASGAAWAKDETDTNPWVWERKYEIDSLCYPLWLSQRYWKATGDESIFDDEFRRAVETILQIWRTEQHHREQSPYTFQRFDCPPSDTLVDGGLGAPVTHTGMTWSGFRPSDDACRYGYLVPSNMFASVVLSHVSDVAEQVWADEELAQRASDLRSDIESGLDQYAKVEHDGNLIYAYETDGLGNHHLMDDANVPSLLSLPYLGYCAADDPVYLSTRRFVLSSANPYYYQGRVAQGIGSPHTPHGYVWHIALAMQGLTATSIEEMGRVMDMLEATDGGTGFMHEGFAPDDPSTFTRGWFAWANSIFAEFVLTWLRRRGDG</sequence>
<dbReference type="SUPFAM" id="SSF48208">
    <property type="entry name" value="Six-hairpin glycosidases"/>
    <property type="match status" value="1"/>
</dbReference>
<evidence type="ECO:0008006" key="2">
    <source>
        <dbReference type="Google" id="ProtNLM"/>
    </source>
</evidence>
<dbReference type="PIRSF" id="PIRSF028846">
    <property type="entry name" value="UCP028846"/>
    <property type="match status" value="1"/>
</dbReference>
<dbReference type="Gene3D" id="1.50.10.10">
    <property type="match status" value="1"/>
</dbReference>
<evidence type="ECO:0000313" key="1">
    <source>
        <dbReference type="EMBL" id="SVB78902.1"/>
    </source>
</evidence>
<dbReference type="SMART" id="SM01149">
    <property type="entry name" value="DUF1237"/>
    <property type="match status" value="1"/>
</dbReference>
<proteinExistence type="predicted"/>
<dbReference type="EMBL" id="UINC01057587">
    <property type="protein sequence ID" value="SVB78902.1"/>
    <property type="molecule type" value="Genomic_DNA"/>
</dbReference>
<dbReference type="GO" id="GO:0005975">
    <property type="term" value="P:carbohydrate metabolic process"/>
    <property type="evidence" value="ECO:0007669"/>
    <property type="project" value="InterPro"/>
</dbReference>
<dbReference type="PANTHER" id="PTHR31047">
    <property type="entry name" value="MEIOTICALLY UP-REGULATED GENE 157 PROTEIN"/>
    <property type="match status" value="1"/>
</dbReference>
<accession>A0A382GVJ0</accession>
<dbReference type="InterPro" id="IPR008313">
    <property type="entry name" value="GH125"/>
</dbReference>
<dbReference type="AlphaFoldDB" id="A0A382GVJ0"/>
<dbReference type="PANTHER" id="PTHR31047:SF0">
    <property type="entry name" value="MEIOTICALLY UP-REGULATED GENE 157 PROTEIN"/>
    <property type="match status" value="1"/>
</dbReference>
<reference evidence="1" key="1">
    <citation type="submission" date="2018-05" db="EMBL/GenBank/DDBJ databases">
        <authorList>
            <person name="Lanie J.A."/>
            <person name="Ng W.-L."/>
            <person name="Kazmierczak K.M."/>
            <person name="Andrzejewski T.M."/>
            <person name="Davidsen T.M."/>
            <person name="Wayne K.J."/>
            <person name="Tettelin H."/>
            <person name="Glass J.I."/>
            <person name="Rusch D."/>
            <person name="Podicherti R."/>
            <person name="Tsui H.-C.T."/>
            <person name="Winkler M.E."/>
        </authorList>
    </citation>
    <scope>NUCLEOTIDE SEQUENCE</scope>
</reference>